<dbReference type="InterPro" id="IPR025857">
    <property type="entry name" value="MacB_PCD"/>
</dbReference>
<evidence type="ECO:0000256" key="2">
    <source>
        <dbReference type="ARBA" id="ARBA00005236"/>
    </source>
</evidence>
<evidence type="ECO:0000256" key="7">
    <source>
        <dbReference type="SAM" id="Phobius"/>
    </source>
</evidence>
<comment type="similarity">
    <text evidence="2">Belongs to the ABC-4 integral membrane protein family. LolC/E subfamily.</text>
</comment>
<feature type="domain" description="ABC3 transporter permease C-terminal" evidence="8">
    <location>
        <begin position="711"/>
        <end position="824"/>
    </location>
</feature>
<dbReference type="PANTHER" id="PTHR30489:SF0">
    <property type="entry name" value="LIPOPROTEIN-RELEASING SYSTEM TRANSMEMBRANE PROTEIN LOLE"/>
    <property type="match status" value="1"/>
</dbReference>
<dbReference type="Proteomes" id="UP000585638">
    <property type="component" value="Unassembled WGS sequence"/>
</dbReference>
<feature type="transmembrane region" description="Helical" evidence="7">
    <location>
        <begin position="253"/>
        <end position="278"/>
    </location>
</feature>
<comment type="caution">
    <text evidence="10">The sequence shown here is derived from an EMBL/GenBank/DDBJ whole genome shotgun (WGS) entry which is preliminary data.</text>
</comment>
<sequence>MNPRIVTRLALSDLRRHPGRTLLPGLALLVGVACLIASLMLGDAMDAAVKAGAERVPQPVGVVVSTVGDESKAPDLDDVARQLTGAPNVAKVVPVQKVSIDMIGADGRALPNRLTAAIDPGDPSLNRYALQDGHTPAADGEVAIDKVTAYQRHLSPGKKIELVDAAGHPVPVTVSGVTQMGSHGDEPFVIVGKDLAAKLNPRFDTTELDLLLTPGTSDIAERANLAQQLGQGISVTTADGERSIQASDNTVRVLLFLFSILALATSVFVAGATFRAVYLQRQKQTALLRCVGADRTPIVWANLIEALITGGLSGTVGALLGGTVARLLGWILDVTGVSTMLGATQLQPAALPSIGYLITGIIVAAALSAFAAVRPSLAAARVSPLAALRLADEATPERRTVRARNVRGWLLVGAAVLFALGALATQRSIGSPFFALFSGIAAVAGVFGSFGPRMVPFLGRGIGWIAGKVFGPHVRLAGIELGRVPQRAASVAMPLVLASAIVAGAVVLIGTARDIAFSQGDPTRPDAQIADTGHRPLGPDVLKAAQQPEVDQLLPISGGGSGITVNGARMGVAGVDPAKLDAYLQAVHQPVATKFGPDSALVGGWRLGDNKVEVGQQVTISGLAGGPRTVTVVGTLPRVDLDFADVLVGDPRIAPVSAVVVSVKSGFDQAAYRNAVLAALPNSPTVTVTTASQSTEETQRNLDLAAVTLMVLLSLSVAVAVTGIGTALSISVQERRKEVALRRALGVTRLGVTAGILAEAVLLALTGLVGGTILGTVYAELLIAGMGVHTWPSLPWGQLAIGGAAVVVLAVLAAVMPARTASRVRPAVGLAGS</sequence>
<feature type="transmembrane region" description="Helical" evidence="7">
    <location>
        <begin position="354"/>
        <end position="373"/>
    </location>
</feature>
<keyword evidence="5 7" id="KW-1133">Transmembrane helix</keyword>
<evidence type="ECO:0000259" key="8">
    <source>
        <dbReference type="Pfam" id="PF02687"/>
    </source>
</evidence>
<keyword evidence="6 7" id="KW-0472">Membrane</keyword>
<feature type="domain" description="MacB-like periplasmic core" evidence="9">
    <location>
        <begin position="26"/>
        <end position="242"/>
    </location>
</feature>
<feature type="transmembrane region" description="Helical" evidence="7">
    <location>
        <begin position="431"/>
        <end position="450"/>
    </location>
</feature>
<name>A0A7W9NKU1_9PSEU</name>
<organism evidence="10 11">
    <name type="scientific">Kutzneria kofuensis</name>
    <dbReference type="NCBI Taxonomy" id="103725"/>
    <lineage>
        <taxon>Bacteria</taxon>
        <taxon>Bacillati</taxon>
        <taxon>Actinomycetota</taxon>
        <taxon>Actinomycetes</taxon>
        <taxon>Pseudonocardiales</taxon>
        <taxon>Pseudonocardiaceae</taxon>
        <taxon>Kutzneria</taxon>
    </lineage>
</organism>
<feature type="transmembrane region" description="Helical" evidence="7">
    <location>
        <begin position="704"/>
        <end position="730"/>
    </location>
</feature>
<dbReference type="InterPro" id="IPR051447">
    <property type="entry name" value="Lipoprotein-release_system"/>
</dbReference>
<dbReference type="RefSeq" id="WP_312890459.1">
    <property type="nucleotide sequence ID" value="NZ_BAAAWY010000098.1"/>
</dbReference>
<dbReference type="PROSITE" id="PS51257">
    <property type="entry name" value="PROKAR_LIPOPROTEIN"/>
    <property type="match status" value="1"/>
</dbReference>
<dbReference type="GO" id="GO:0044874">
    <property type="term" value="P:lipoprotein localization to outer membrane"/>
    <property type="evidence" value="ECO:0007669"/>
    <property type="project" value="TreeGrafter"/>
</dbReference>
<gene>
    <name evidence="10" type="ORF">BJ998_006912</name>
</gene>
<evidence type="ECO:0000256" key="3">
    <source>
        <dbReference type="ARBA" id="ARBA00022475"/>
    </source>
</evidence>
<keyword evidence="11" id="KW-1185">Reference proteome</keyword>
<feature type="transmembrane region" description="Helical" evidence="7">
    <location>
        <begin position="299"/>
        <end position="320"/>
    </location>
</feature>
<proteinExistence type="inferred from homology"/>
<feature type="transmembrane region" description="Helical" evidence="7">
    <location>
        <begin position="21"/>
        <end position="41"/>
    </location>
</feature>
<dbReference type="PANTHER" id="PTHR30489">
    <property type="entry name" value="LIPOPROTEIN-RELEASING SYSTEM TRANSMEMBRANE PROTEIN LOLE"/>
    <property type="match status" value="1"/>
</dbReference>
<feature type="transmembrane region" description="Helical" evidence="7">
    <location>
        <begin position="750"/>
        <end position="774"/>
    </location>
</feature>
<evidence type="ECO:0000313" key="11">
    <source>
        <dbReference type="Proteomes" id="UP000585638"/>
    </source>
</evidence>
<feature type="domain" description="ABC3 transporter permease C-terminal" evidence="8">
    <location>
        <begin position="257"/>
        <end position="383"/>
    </location>
</feature>
<reference evidence="10 11" key="1">
    <citation type="submission" date="2020-08" db="EMBL/GenBank/DDBJ databases">
        <title>Sequencing the genomes of 1000 actinobacteria strains.</title>
        <authorList>
            <person name="Klenk H.-P."/>
        </authorList>
    </citation>
    <scope>NUCLEOTIDE SEQUENCE [LARGE SCALE GENOMIC DNA]</scope>
    <source>
        <strain evidence="10 11">DSM 43851</strain>
    </source>
</reference>
<dbReference type="Pfam" id="PF02687">
    <property type="entry name" value="FtsX"/>
    <property type="match status" value="2"/>
</dbReference>
<accession>A0A7W9NKU1</accession>
<evidence type="ECO:0000256" key="1">
    <source>
        <dbReference type="ARBA" id="ARBA00004651"/>
    </source>
</evidence>
<comment type="subcellular location">
    <subcellularLocation>
        <location evidence="1">Cell membrane</location>
        <topology evidence="1">Multi-pass membrane protein</topology>
    </subcellularLocation>
</comment>
<dbReference type="GO" id="GO:0098797">
    <property type="term" value="C:plasma membrane protein complex"/>
    <property type="evidence" value="ECO:0007669"/>
    <property type="project" value="TreeGrafter"/>
</dbReference>
<evidence type="ECO:0000313" key="10">
    <source>
        <dbReference type="EMBL" id="MBB5895716.1"/>
    </source>
</evidence>
<evidence type="ECO:0000256" key="4">
    <source>
        <dbReference type="ARBA" id="ARBA00022692"/>
    </source>
</evidence>
<evidence type="ECO:0000256" key="5">
    <source>
        <dbReference type="ARBA" id="ARBA00022989"/>
    </source>
</evidence>
<protein>
    <submittedName>
        <fullName evidence="10">Putative ABC transport system permease protein</fullName>
    </submittedName>
</protein>
<dbReference type="Pfam" id="PF12704">
    <property type="entry name" value="MacB_PCD"/>
    <property type="match status" value="1"/>
</dbReference>
<evidence type="ECO:0000259" key="9">
    <source>
        <dbReference type="Pfam" id="PF12704"/>
    </source>
</evidence>
<dbReference type="AlphaFoldDB" id="A0A7W9NKU1"/>
<evidence type="ECO:0000256" key="6">
    <source>
        <dbReference type="ARBA" id="ARBA00023136"/>
    </source>
</evidence>
<dbReference type="EMBL" id="JACHIR010000001">
    <property type="protein sequence ID" value="MBB5895716.1"/>
    <property type="molecule type" value="Genomic_DNA"/>
</dbReference>
<feature type="transmembrane region" description="Helical" evidence="7">
    <location>
        <begin position="408"/>
        <end position="425"/>
    </location>
</feature>
<keyword evidence="4 7" id="KW-0812">Transmembrane</keyword>
<dbReference type="InterPro" id="IPR003838">
    <property type="entry name" value="ABC3_permease_C"/>
</dbReference>
<feature type="transmembrane region" description="Helical" evidence="7">
    <location>
        <begin position="491"/>
        <end position="512"/>
    </location>
</feature>
<feature type="transmembrane region" description="Helical" evidence="7">
    <location>
        <begin position="794"/>
        <end position="815"/>
    </location>
</feature>
<keyword evidence="3" id="KW-1003">Cell membrane</keyword>